<organism evidence="2 3">
    <name type="scientific">Rhizorhapis suberifaciens</name>
    <name type="common">corky root of lettuce</name>
    <dbReference type="NCBI Taxonomy" id="13656"/>
    <lineage>
        <taxon>Bacteria</taxon>
        <taxon>Pseudomonadati</taxon>
        <taxon>Pseudomonadota</taxon>
        <taxon>Alphaproteobacteria</taxon>
        <taxon>Sphingomonadales</taxon>
        <taxon>Sphingomonadaceae</taxon>
        <taxon>Rhizorhapis</taxon>
    </lineage>
</organism>
<feature type="domain" description="DUF6878" evidence="1">
    <location>
        <begin position="28"/>
        <end position="155"/>
    </location>
</feature>
<name>A0A840HT42_9SPHN</name>
<dbReference type="InterPro" id="IPR049243">
    <property type="entry name" value="DUF6878"/>
</dbReference>
<keyword evidence="3" id="KW-1185">Reference proteome</keyword>
<gene>
    <name evidence="2" type="ORF">HNQ99_001480</name>
</gene>
<dbReference type="RefSeq" id="WP_184474998.1">
    <property type="nucleotide sequence ID" value="NZ_JACHOV010000005.1"/>
</dbReference>
<dbReference type="Proteomes" id="UP000575068">
    <property type="component" value="Unassembled WGS sequence"/>
</dbReference>
<protein>
    <recommendedName>
        <fullName evidence="1">DUF6878 domain-containing protein</fullName>
    </recommendedName>
</protein>
<dbReference type="Pfam" id="PF21798">
    <property type="entry name" value="DUF6878"/>
    <property type="match status" value="1"/>
</dbReference>
<comment type="caution">
    <text evidence="2">The sequence shown here is derived from an EMBL/GenBank/DDBJ whole genome shotgun (WGS) entry which is preliminary data.</text>
</comment>
<proteinExistence type="predicted"/>
<accession>A0A840HT42</accession>
<sequence>MTDATQPAIDMAAIMQRFSQWEADAAKLVPENKARLFARLASAGLTLVTVTFDGYGDSGQIEDVAAFIGDQPAELPGGTIEVRMLDHGADQPAANNLSASESIENLAYDLLRQTHCGWENNDGAYGEFTFDVTAGTISLDYNERFTSSENYAHEW</sequence>
<reference evidence="2 3" key="1">
    <citation type="submission" date="2020-08" db="EMBL/GenBank/DDBJ databases">
        <title>Genomic Encyclopedia of Type Strains, Phase IV (KMG-IV): sequencing the most valuable type-strain genomes for metagenomic binning, comparative biology and taxonomic classification.</title>
        <authorList>
            <person name="Goeker M."/>
        </authorList>
    </citation>
    <scope>NUCLEOTIDE SEQUENCE [LARGE SCALE GENOMIC DNA]</scope>
    <source>
        <strain evidence="2 3">DSM 7465</strain>
    </source>
</reference>
<evidence type="ECO:0000313" key="3">
    <source>
        <dbReference type="Proteomes" id="UP000575068"/>
    </source>
</evidence>
<evidence type="ECO:0000259" key="1">
    <source>
        <dbReference type="Pfam" id="PF21798"/>
    </source>
</evidence>
<evidence type="ECO:0000313" key="2">
    <source>
        <dbReference type="EMBL" id="MBB4641175.1"/>
    </source>
</evidence>
<dbReference type="AlphaFoldDB" id="A0A840HT42"/>
<dbReference type="EMBL" id="JACHOV010000005">
    <property type="protein sequence ID" value="MBB4641175.1"/>
    <property type="molecule type" value="Genomic_DNA"/>
</dbReference>